<dbReference type="Gene3D" id="1.20.1250.20">
    <property type="entry name" value="MFS general substrate transporter like domains"/>
    <property type="match status" value="1"/>
</dbReference>
<feature type="transmembrane region" description="Helical" evidence="11">
    <location>
        <begin position="522"/>
        <end position="547"/>
    </location>
</feature>
<comment type="subcellular location">
    <subcellularLocation>
        <location evidence="2">Endoplasmic reticulum membrane</location>
        <topology evidence="2">Single-pass membrane protein</topology>
    </subcellularLocation>
    <subcellularLocation>
        <location evidence="1">Membrane</location>
        <topology evidence="1">Multi-pass membrane protein</topology>
    </subcellularLocation>
</comment>
<feature type="transmembrane region" description="Helical" evidence="11">
    <location>
        <begin position="40"/>
        <end position="58"/>
    </location>
</feature>
<dbReference type="EMBL" id="OZ075118">
    <property type="protein sequence ID" value="CAL5084991.1"/>
    <property type="molecule type" value="Genomic_DNA"/>
</dbReference>
<evidence type="ECO:0000313" key="13">
    <source>
        <dbReference type="Proteomes" id="UP001497457"/>
    </source>
</evidence>
<dbReference type="InterPro" id="IPR036259">
    <property type="entry name" value="MFS_trans_sf"/>
</dbReference>
<keyword evidence="9 11" id="KW-0472">Membrane</keyword>
<feature type="transmembrane region" description="Helical" evidence="11">
    <location>
        <begin position="457"/>
        <end position="477"/>
    </location>
</feature>
<dbReference type="Pfam" id="PF06624">
    <property type="entry name" value="RAMP4"/>
    <property type="match status" value="1"/>
</dbReference>
<comment type="similarity">
    <text evidence="4">Belongs to the major facilitator superfamily. Sugar transporter (TC 2.A.1.1) family.</text>
</comment>
<dbReference type="SUPFAM" id="SSF103473">
    <property type="entry name" value="MFS general substrate transporter"/>
    <property type="match status" value="1"/>
</dbReference>
<comment type="similarity">
    <text evidence="3">Belongs to the RAMP4 family.</text>
</comment>
<evidence type="ECO:0000256" key="11">
    <source>
        <dbReference type="SAM" id="Phobius"/>
    </source>
</evidence>
<feature type="transmembrane region" description="Helical" evidence="11">
    <location>
        <begin position="97"/>
        <end position="118"/>
    </location>
</feature>
<feature type="transmembrane region" description="Helical" evidence="11">
    <location>
        <begin position="249"/>
        <end position="271"/>
    </location>
</feature>
<evidence type="ECO:0000256" key="9">
    <source>
        <dbReference type="ARBA" id="ARBA00023136"/>
    </source>
</evidence>
<dbReference type="InterPro" id="IPR005828">
    <property type="entry name" value="MFS_sugar_transport-like"/>
</dbReference>
<evidence type="ECO:0008006" key="14">
    <source>
        <dbReference type="Google" id="ProtNLM"/>
    </source>
</evidence>
<sequence length="555" mass="59389">MTTSRRVADRKIARFEKNITKRGAVPETIKKANDYPVGPILLGFFVFVVVGSSLFQIIRTASSAVHRYAEMLGKRKNARDGRPLDTGKPTRRPPNKYAAAAAMLSSATPLFLGYDLAVLYCTAVTARGDLRLLACTIAFSSLLGAIAAAGAQRLVGDRRAVLLSAAVLCAGALARSLAAGFVAFTAGVFVNGVGMGLVLMAVPAYAAELGMTSARRGVLASHPDGFVYLGCIIGSLCHTMGFSKLPVHVAWRVTAASGAAIPALLGAAVLLMPESPRWLVAIDRESEARRVLSRTSATLEEAELRLLEIKSELDKQHDDDASFDEPPVATRGRWREELGMLRELVARPTEPLRRAVLTALVAKVFQQASGVGSVLQYVQRAFRGAGVSSGAQMPLPRALAVFGFVVVMSFPMSLVLVELCWLLVRALATGFRRRAAPSHTPHRGHVGMTRRQEQEKWARGLSATMLLSLMALVWIALGPAPWAEADASARGCPRWVREAAAAANKAVSSAIFSSFAGVYQVAAVHGNLIMCHSVIVVVMLFGCVRLLGSKGRSEY</sequence>
<evidence type="ECO:0000256" key="1">
    <source>
        <dbReference type="ARBA" id="ARBA00004141"/>
    </source>
</evidence>
<keyword evidence="10" id="KW-0175">Coiled coil</keyword>
<dbReference type="GO" id="GO:0005789">
    <property type="term" value="C:endoplasmic reticulum membrane"/>
    <property type="evidence" value="ECO:0007669"/>
    <property type="project" value="UniProtKB-SubCell"/>
</dbReference>
<dbReference type="PANTHER" id="PTHR23500">
    <property type="entry name" value="SOLUTE CARRIER FAMILY 2, FACILITATED GLUCOSE TRANSPORTER"/>
    <property type="match status" value="1"/>
</dbReference>
<name>A0ABC9G2H6_9POAL</name>
<dbReference type="AlphaFoldDB" id="A0ABC9G2H6"/>
<keyword evidence="5" id="KW-0813">Transport</keyword>
<feature type="transmembrane region" description="Helical" evidence="11">
    <location>
        <begin position="226"/>
        <end position="243"/>
    </location>
</feature>
<evidence type="ECO:0000313" key="12">
    <source>
        <dbReference type="EMBL" id="CAL5084991.1"/>
    </source>
</evidence>
<dbReference type="InterPro" id="IPR005829">
    <property type="entry name" value="Sugar_transporter_CS"/>
</dbReference>
<feature type="transmembrane region" description="Helical" evidence="11">
    <location>
        <begin position="161"/>
        <end position="182"/>
    </location>
</feature>
<keyword evidence="8 11" id="KW-1133">Transmembrane helix</keyword>
<evidence type="ECO:0000256" key="7">
    <source>
        <dbReference type="ARBA" id="ARBA00022824"/>
    </source>
</evidence>
<protein>
    <recommendedName>
        <fullName evidence="14">Major facilitator superfamily (MFS) profile domain-containing protein</fullName>
    </recommendedName>
</protein>
<evidence type="ECO:0000256" key="4">
    <source>
        <dbReference type="ARBA" id="ARBA00010992"/>
    </source>
</evidence>
<proteinExistence type="inferred from homology"/>
<organism evidence="12 13">
    <name type="scientific">Urochloa decumbens</name>
    <dbReference type="NCBI Taxonomy" id="240449"/>
    <lineage>
        <taxon>Eukaryota</taxon>
        <taxon>Viridiplantae</taxon>
        <taxon>Streptophyta</taxon>
        <taxon>Embryophyta</taxon>
        <taxon>Tracheophyta</taxon>
        <taxon>Spermatophyta</taxon>
        <taxon>Magnoliopsida</taxon>
        <taxon>Liliopsida</taxon>
        <taxon>Poales</taxon>
        <taxon>Poaceae</taxon>
        <taxon>PACMAD clade</taxon>
        <taxon>Panicoideae</taxon>
        <taxon>Panicodae</taxon>
        <taxon>Paniceae</taxon>
        <taxon>Melinidinae</taxon>
        <taxon>Urochloa</taxon>
    </lineage>
</organism>
<dbReference type="PANTHER" id="PTHR23500:SF560">
    <property type="entry name" value="OS07G0582850 PROTEIN"/>
    <property type="match status" value="1"/>
</dbReference>
<feature type="coiled-coil region" evidence="10">
    <location>
        <begin position="292"/>
        <end position="319"/>
    </location>
</feature>
<evidence type="ECO:0000256" key="6">
    <source>
        <dbReference type="ARBA" id="ARBA00022692"/>
    </source>
</evidence>
<dbReference type="PROSITE" id="PS00217">
    <property type="entry name" value="SUGAR_TRANSPORT_2"/>
    <property type="match status" value="1"/>
</dbReference>
<evidence type="ECO:0000256" key="2">
    <source>
        <dbReference type="ARBA" id="ARBA00004389"/>
    </source>
</evidence>
<keyword evidence="13" id="KW-1185">Reference proteome</keyword>
<accession>A0ABC9G2H6</accession>
<evidence type="ECO:0000256" key="3">
    <source>
        <dbReference type="ARBA" id="ARBA00005500"/>
    </source>
</evidence>
<dbReference type="Pfam" id="PF00083">
    <property type="entry name" value="Sugar_tr"/>
    <property type="match status" value="1"/>
</dbReference>
<keyword evidence="6 11" id="KW-0812">Transmembrane</keyword>
<reference evidence="12" key="1">
    <citation type="submission" date="2024-10" db="EMBL/GenBank/DDBJ databases">
        <authorList>
            <person name="Ryan C."/>
        </authorList>
    </citation>
    <scope>NUCLEOTIDE SEQUENCE [LARGE SCALE GENOMIC DNA]</scope>
</reference>
<feature type="transmembrane region" description="Helical" evidence="11">
    <location>
        <begin position="188"/>
        <end position="206"/>
    </location>
</feature>
<gene>
    <name evidence="12" type="ORF">URODEC1_LOCUS110862</name>
</gene>
<evidence type="ECO:0000256" key="5">
    <source>
        <dbReference type="ARBA" id="ARBA00022448"/>
    </source>
</evidence>
<dbReference type="InterPro" id="IPR045262">
    <property type="entry name" value="STP/PLT_plant"/>
</dbReference>
<evidence type="ECO:0000256" key="8">
    <source>
        <dbReference type="ARBA" id="ARBA00022989"/>
    </source>
</evidence>
<feature type="transmembrane region" description="Helical" evidence="11">
    <location>
        <begin position="130"/>
        <end position="149"/>
    </location>
</feature>
<dbReference type="Proteomes" id="UP001497457">
    <property type="component" value="Chromosome 8b"/>
</dbReference>
<evidence type="ECO:0000256" key="10">
    <source>
        <dbReference type="SAM" id="Coils"/>
    </source>
</evidence>
<dbReference type="InterPro" id="IPR010580">
    <property type="entry name" value="ER_stress-assoc"/>
</dbReference>
<feature type="transmembrane region" description="Helical" evidence="11">
    <location>
        <begin position="398"/>
        <end position="424"/>
    </location>
</feature>
<keyword evidence="7" id="KW-0256">Endoplasmic reticulum</keyword>